<keyword evidence="4" id="KW-1185">Reference proteome</keyword>
<dbReference type="Proteomes" id="UP000887568">
    <property type="component" value="Unplaced"/>
</dbReference>
<name>A0A914AAW9_PATMI</name>
<evidence type="ECO:0000256" key="1">
    <source>
        <dbReference type="SAM" id="MobiDB-lite"/>
    </source>
</evidence>
<dbReference type="PANTHER" id="PTHR47027">
    <property type="entry name" value="REVERSE TRANSCRIPTASE DOMAIN-CONTAINING PROTEIN"/>
    <property type="match status" value="1"/>
</dbReference>
<sequence length="411" mass="46228">MLQAAKDYPKLTKTESHMTSVRDAINDEGRKVYPDPGLPGSMNTLHLFSVNFTASWSTTESSSRSSPQSTNVSITTPPHISPLSLTCITPDDLAFGPSIRDKIYRFTGPYQSGFKRGRSCADIVWAQRMLTSVVMTRKWDFHKMGIDLSRAFDTIKRKRILDVLLQAGCNEDEVRLARSLLAETKLRVCVKNELSDSFETSIRSPQGDSLSPVFFTCYLAAALSSVRESSNRPNPPVSSLGLPLEMEYAHDVDSPDEEKKPLDHLQPVAAEKLKVDNLFMNVTKTEFTHVYLAEATETDSHGKAVRGNESWRKNKTLGSLLCSTSDITARCIQGNVTFHTLQKLWSQRTKIPPKTRLRLYNTYCVSIMLYNCNSWAAPKVMLDKLDACHRRHRSLLATEPYQQPGTMRTVQ</sequence>
<dbReference type="AlphaFoldDB" id="A0A914AAW9"/>
<dbReference type="Pfam" id="PF00078">
    <property type="entry name" value="RVT_1"/>
    <property type="match status" value="1"/>
</dbReference>
<feature type="domain" description="Reverse transcriptase" evidence="2">
    <location>
        <begin position="108"/>
        <end position="289"/>
    </location>
</feature>
<proteinExistence type="predicted"/>
<protein>
    <recommendedName>
        <fullName evidence="2">Reverse transcriptase domain-containing protein</fullName>
    </recommendedName>
</protein>
<feature type="compositionally biased region" description="Basic and acidic residues" evidence="1">
    <location>
        <begin position="7"/>
        <end position="16"/>
    </location>
</feature>
<reference evidence="3" key="1">
    <citation type="submission" date="2022-11" db="UniProtKB">
        <authorList>
            <consortium name="EnsemblMetazoa"/>
        </authorList>
    </citation>
    <scope>IDENTIFICATION</scope>
</reference>
<evidence type="ECO:0000313" key="4">
    <source>
        <dbReference type="Proteomes" id="UP000887568"/>
    </source>
</evidence>
<evidence type="ECO:0000313" key="3">
    <source>
        <dbReference type="EnsemblMetazoa" id="XP_038061007.1"/>
    </source>
</evidence>
<dbReference type="InterPro" id="IPR000477">
    <property type="entry name" value="RT_dom"/>
</dbReference>
<dbReference type="PANTHER" id="PTHR47027:SF20">
    <property type="entry name" value="REVERSE TRANSCRIPTASE-LIKE PROTEIN WITH RNA-DIRECTED DNA POLYMERASE DOMAIN"/>
    <property type="match status" value="1"/>
</dbReference>
<dbReference type="EnsemblMetazoa" id="XM_038205079.1">
    <property type="protein sequence ID" value="XP_038061007.1"/>
    <property type="gene ID" value="LOC119731803"/>
</dbReference>
<accession>A0A914AAW9</accession>
<evidence type="ECO:0000259" key="2">
    <source>
        <dbReference type="Pfam" id="PF00078"/>
    </source>
</evidence>
<organism evidence="3 4">
    <name type="scientific">Patiria miniata</name>
    <name type="common">Bat star</name>
    <name type="synonym">Asterina miniata</name>
    <dbReference type="NCBI Taxonomy" id="46514"/>
    <lineage>
        <taxon>Eukaryota</taxon>
        <taxon>Metazoa</taxon>
        <taxon>Echinodermata</taxon>
        <taxon>Eleutherozoa</taxon>
        <taxon>Asterozoa</taxon>
        <taxon>Asteroidea</taxon>
        <taxon>Valvatacea</taxon>
        <taxon>Valvatida</taxon>
        <taxon>Asterinidae</taxon>
        <taxon>Patiria</taxon>
    </lineage>
</organism>
<dbReference type="OrthoDB" id="6070753at2759"/>
<feature type="region of interest" description="Disordered" evidence="1">
    <location>
        <begin position="1"/>
        <end position="20"/>
    </location>
</feature>
<dbReference type="OMA" id="AGENFCA"/>
<dbReference type="RefSeq" id="XP_038061007.1">
    <property type="nucleotide sequence ID" value="XM_038205079.1"/>
</dbReference>
<dbReference type="GeneID" id="119731803"/>